<dbReference type="EMBL" id="CAJHNH020001224">
    <property type="protein sequence ID" value="CAG5122058.1"/>
    <property type="molecule type" value="Genomic_DNA"/>
</dbReference>
<comment type="subcellular location">
    <subcellularLocation>
        <location evidence="1">Membrane</location>
    </subcellularLocation>
</comment>
<evidence type="ECO:0000259" key="6">
    <source>
        <dbReference type="PROSITE" id="PS50222"/>
    </source>
</evidence>
<dbReference type="SMART" id="SM00054">
    <property type="entry name" value="EFh"/>
    <property type="match status" value="2"/>
</dbReference>
<feature type="non-terminal residue" evidence="7">
    <location>
        <position position="77"/>
    </location>
</feature>
<protein>
    <recommendedName>
        <fullName evidence="6">EF-hand domain-containing protein</fullName>
    </recommendedName>
</protein>
<keyword evidence="5" id="KW-0472">Membrane</keyword>
<dbReference type="GO" id="GO:1903569">
    <property type="term" value="P:positive regulation of protein localization to ciliary membrane"/>
    <property type="evidence" value="ECO:0007669"/>
    <property type="project" value="TreeGrafter"/>
</dbReference>
<sequence>DLTFDDFVDICRKEPVTTEEDLMKAFRKIDLNGDGYISLDELFKILTTKGEKMSRKEVREMIDEVDENKDGKLDYRE</sequence>
<dbReference type="PANTHER" id="PTHR46819:SF1">
    <property type="entry name" value="EF-HAND CALCIUM-BINDING DOMAIN-CONTAINING PROTEIN 7"/>
    <property type="match status" value="1"/>
</dbReference>
<reference evidence="7" key="1">
    <citation type="submission" date="2021-04" db="EMBL/GenBank/DDBJ databases">
        <authorList>
            <consortium name="Molecular Ecology Group"/>
        </authorList>
    </citation>
    <scope>NUCLEOTIDE SEQUENCE</scope>
</reference>
<dbReference type="InterPro" id="IPR052266">
    <property type="entry name" value="Miro-EF-hand_domain"/>
</dbReference>
<evidence type="ECO:0000256" key="2">
    <source>
        <dbReference type="ARBA" id="ARBA00022723"/>
    </source>
</evidence>
<dbReference type="GO" id="GO:0005509">
    <property type="term" value="F:calcium ion binding"/>
    <property type="evidence" value="ECO:0007669"/>
    <property type="project" value="InterPro"/>
</dbReference>
<dbReference type="CDD" id="cd00051">
    <property type="entry name" value="EFh"/>
    <property type="match status" value="1"/>
</dbReference>
<dbReference type="SUPFAM" id="SSF47473">
    <property type="entry name" value="EF-hand"/>
    <property type="match status" value="1"/>
</dbReference>
<dbReference type="OrthoDB" id="26525at2759"/>
<feature type="non-terminal residue" evidence="7">
    <location>
        <position position="1"/>
    </location>
</feature>
<evidence type="ECO:0000313" key="7">
    <source>
        <dbReference type="EMBL" id="CAG5122058.1"/>
    </source>
</evidence>
<dbReference type="Gene3D" id="1.10.238.10">
    <property type="entry name" value="EF-hand"/>
    <property type="match status" value="1"/>
</dbReference>
<dbReference type="GO" id="GO:0098797">
    <property type="term" value="C:plasma membrane protein complex"/>
    <property type="evidence" value="ECO:0007669"/>
    <property type="project" value="TreeGrafter"/>
</dbReference>
<evidence type="ECO:0000313" key="8">
    <source>
        <dbReference type="Proteomes" id="UP000678393"/>
    </source>
</evidence>
<feature type="domain" description="EF-hand" evidence="6">
    <location>
        <begin position="53"/>
        <end position="77"/>
    </location>
</feature>
<keyword evidence="4" id="KW-0106">Calcium</keyword>
<dbReference type="AlphaFoldDB" id="A0A8S3Z0Y7"/>
<dbReference type="GO" id="GO:0060170">
    <property type="term" value="C:ciliary membrane"/>
    <property type="evidence" value="ECO:0007669"/>
    <property type="project" value="TreeGrafter"/>
</dbReference>
<proteinExistence type="predicted"/>
<dbReference type="PROSITE" id="PS00018">
    <property type="entry name" value="EF_HAND_1"/>
    <property type="match status" value="1"/>
</dbReference>
<dbReference type="FunFam" id="1.10.238.10:FF:000003">
    <property type="entry name" value="Calmodulin A"/>
    <property type="match status" value="1"/>
</dbReference>
<keyword evidence="2" id="KW-0479">Metal-binding</keyword>
<evidence type="ECO:0000256" key="4">
    <source>
        <dbReference type="ARBA" id="ARBA00022837"/>
    </source>
</evidence>
<organism evidence="7 8">
    <name type="scientific">Candidula unifasciata</name>
    <dbReference type="NCBI Taxonomy" id="100452"/>
    <lineage>
        <taxon>Eukaryota</taxon>
        <taxon>Metazoa</taxon>
        <taxon>Spiralia</taxon>
        <taxon>Lophotrochozoa</taxon>
        <taxon>Mollusca</taxon>
        <taxon>Gastropoda</taxon>
        <taxon>Heterobranchia</taxon>
        <taxon>Euthyneura</taxon>
        <taxon>Panpulmonata</taxon>
        <taxon>Eupulmonata</taxon>
        <taxon>Stylommatophora</taxon>
        <taxon>Helicina</taxon>
        <taxon>Helicoidea</taxon>
        <taxon>Geomitridae</taxon>
        <taxon>Candidula</taxon>
    </lineage>
</organism>
<keyword evidence="3" id="KW-0677">Repeat</keyword>
<keyword evidence="8" id="KW-1185">Reference proteome</keyword>
<accession>A0A8S3Z0Y7</accession>
<feature type="domain" description="EF-hand" evidence="6">
    <location>
        <begin position="17"/>
        <end position="52"/>
    </location>
</feature>
<evidence type="ECO:0000256" key="1">
    <source>
        <dbReference type="ARBA" id="ARBA00004370"/>
    </source>
</evidence>
<dbReference type="InterPro" id="IPR011992">
    <property type="entry name" value="EF-hand-dom_pair"/>
</dbReference>
<gene>
    <name evidence="7" type="ORF">CUNI_LOCUS7616</name>
</gene>
<name>A0A8S3Z0Y7_9EUPU</name>
<dbReference type="InterPro" id="IPR018247">
    <property type="entry name" value="EF_Hand_1_Ca_BS"/>
</dbReference>
<dbReference type="InterPro" id="IPR002048">
    <property type="entry name" value="EF_hand_dom"/>
</dbReference>
<dbReference type="Pfam" id="PF13499">
    <property type="entry name" value="EF-hand_7"/>
    <property type="match status" value="1"/>
</dbReference>
<dbReference type="PANTHER" id="PTHR46819">
    <property type="entry name" value="EF-HAND CALCIUM-BINDING DOMAIN-CONTAINING PROTEIN 7"/>
    <property type="match status" value="1"/>
</dbReference>
<evidence type="ECO:0000256" key="5">
    <source>
        <dbReference type="ARBA" id="ARBA00023136"/>
    </source>
</evidence>
<evidence type="ECO:0000256" key="3">
    <source>
        <dbReference type="ARBA" id="ARBA00022737"/>
    </source>
</evidence>
<comment type="caution">
    <text evidence="7">The sequence shown here is derived from an EMBL/GenBank/DDBJ whole genome shotgun (WGS) entry which is preliminary data.</text>
</comment>
<dbReference type="Proteomes" id="UP000678393">
    <property type="component" value="Unassembled WGS sequence"/>
</dbReference>
<dbReference type="PROSITE" id="PS50222">
    <property type="entry name" value="EF_HAND_2"/>
    <property type="match status" value="2"/>
</dbReference>